<dbReference type="eggNOG" id="COG0750">
    <property type="taxonomic scope" value="Bacteria"/>
</dbReference>
<feature type="domain" description="PDZ" evidence="12">
    <location>
        <begin position="109"/>
        <end position="137"/>
    </location>
</feature>
<comment type="subcellular location">
    <subcellularLocation>
        <location evidence="2">Membrane</location>
        <topology evidence="2">Multi-pass membrane protein</topology>
    </subcellularLocation>
</comment>
<dbReference type="OrthoDB" id="9782003at2"/>
<keyword evidence="5 11" id="KW-0812">Transmembrane</keyword>
<proteinExistence type="inferred from homology"/>
<evidence type="ECO:0000256" key="3">
    <source>
        <dbReference type="ARBA" id="ARBA00007931"/>
    </source>
</evidence>
<geneLocation type="plasmid" evidence="13 14">
    <name>pPRO1</name>
</geneLocation>
<dbReference type="SMART" id="SM00228">
    <property type="entry name" value="PDZ"/>
    <property type="match status" value="1"/>
</dbReference>
<comment type="cofactor">
    <cofactor evidence="1">
        <name>Zn(2+)</name>
        <dbReference type="ChEBI" id="CHEBI:29105"/>
    </cofactor>
</comment>
<evidence type="ECO:0000256" key="5">
    <source>
        <dbReference type="ARBA" id="ARBA00022692"/>
    </source>
</evidence>
<dbReference type="Pfam" id="PF02163">
    <property type="entry name" value="Peptidase_M50"/>
    <property type="match status" value="1"/>
</dbReference>
<gene>
    <name evidence="13" type="ordered locus">Ppro_3629</name>
</gene>
<keyword evidence="7" id="KW-0862">Zinc</keyword>
<reference evidence="13 14" key="1">
    <citation type="submission" date="2006-10" db="EMBL/GenBank/DDBJ databases">
        <title>Complete sequence of plasmid pPRO1 of Pelobacter propionicus DSM 2379.</title>
        <authorList>
            <consortium name="US DOE Joint Genome Institute"/>
            <person name="Copeland A."/>
            <person name="Lucas S."/>
            <person name="Lapidus A."/>
            <person name="Barry K."/>
            <person name="Detter J.C."/>
            <person name="Glavina del Rio T."/>
            <person name="Hammon N."/>
            <person name="Israni S."/>
            <person name="Dalin E."/>
            <person name="Tice H."/>
            <person name="Pitluck S."/>
            <person name="Saunders E."/>
            <person name="Brettin T."/>
            <person name="Bruce D."/>
            <person name="Han C."/>
            <person name="Tapia R."/>
            <person name="Schmutz J."/>
            <person name="Larimer F."/>
            <person name="Land M."/>
            <person name="Hauser L."/>
            <person name="Kyrpides N."/>
            <person name="Kim E."/>
            <person name="Lovley D."/>
            <person name="Richardson P."/>
        </authorList>
    </citation>
    <scope>NUCLEOTIDE SEQUENCE [LARGE SCALE GENOMIC DNA]</scope>
    <source>
        <strain evidence="14">DSM 2379 / NBRC 103807 / OttBd1</strain>
        <plasmid evidence="14">Plasmid pPRO1</plasmid>
    </source>
</reference>
<keyword evidence="8 11" id="KW-1133">Transmembrane helix</keyword>
<dbReference type="InterPro" id="IPR036034">
    <property type="entry name" value="PDZ_sf"/>
</dbReference>
<dbReference type="GO" id="GO:0004222">
    <property type="term" value="F:metalloendopeptidase activity"/>
    <property type="evidence" value="ECO:0007669"/>
    <property type="project" value="InterPro"/>
</dbReference>
<keyword evidence="13" id="KW-0614">Plasmid</keyword>
<keyword evidence="10 11" id="KW-0472">Membrane</keyword>
<dbReference type="PROSITE" id="PS50106">
    <property type="entry name" value="PDZ"/>
    <property type="match status" value="1"/>
</dbReference>
<comment type="similarity">
    <text evidence="3">Belongs to the peptidase M50B family.</text>
</comment>
<dbReference type="EMBL" id="CP000483">
    <property type="protein sequence ID" value="ABL01221.1"/>
    <property type="molecule type" value="Genomic_DNA"/>
</dbReference>
<evidence type="ECO:0000259" key="12">
    <source>
        <dbReference type="PROSITE" id="PS50106"/>
    </source>
</evidence>
<feature type="transmembrane region" description="Helical" evidence="11">
    <location>
        <begin position="76"/>
        <end position="100"/>
    </location>
</feature>
<dbReference type="KEGG" id="ppd:Ppro_3629"/>
<feature type="transmembrane region" description="Helical" evidence="11">
    <location>
        <begin position="250"/>
        <end position="272"/>
    </location>
</feature>
<evidence type="ECO:0000313" key="14">
    <source>
        <dbReference type="Proteomes" id="UP000006732"/>
    </source>
</evidence>
<dbReference type="InterPro" id="IPR001478">
    <property type="entry name" value="PDZ"/>
</dbReference>
<dbReference type="Gene3D" id="2.30.42.10">
    <property type="match status" value="1"/>
</dbReference>
<dbReference type="RefSeq" id="WP_011733740.1">
    <property type="nucleotide sequence ID" value="NC_008607.1"/>
</dbReference>
<dbReference type="PANTHER" id="PTHR42837">
    <property type="entry name" value="REGULATOR OF SIGMA-E PROTEASE RSEP"/>
    <property type="match status" value="1"/>
</dbReference>
<evidence type="ECO:0000313" key="13">
    <source>
        <dbReference type="EMBL" id="ABL01221.1"/>
    </source>
</evidence>
<dbReference type="InterPro" id="IPR041489">
    <property type="entry name" value="PDZ_6"/>
</dbReference>
<keyword evidence="6" id="KW-0378">Hydrolase</keyword>
<dbReference type="InterPro" id="IPR004387">
    <property type="entry name" value="Pept_M50_Zn"/>
</dbReference>
<evidence type="ECO:0000256" key="9">
    <source>
        <dbReference type="ARBA" id="ARBA00023049"/>
    </source>
</evidence>
<dbReference type="CDD" id="cd23081">
    <property type="entry name" value="cpPDZ_EcRseP-like"/>
    <property type="match status" value="1"/>
</dbReference>
<organism evidence="13 14">
    <name type="scientific">Pelobacter propionicus (strain DSM 2379 / NBRC 103807 / OttBd1)</name>
    <dbReference type="NCBI Taxonomy" id="338966"/>
    <lineage>
        <taxon>Bacteria</taxon>
        <taxon>Pseudomonadati</taxon>
        <taxon>Thermodesulfobacteriota</taxon>
        <taxon>Desulfuromonadia</taxon>
        <taxon>Desulfuromonadales</taxon>
        <taxon>Desulfuromonadaceae</taxon>
        <taxon>Pelobacter</taxon>
    </lineage>
</organism>
<evidence type="ECO:0000256" key="7">
    <source>
        <dbReference type="ARBA" id="ARBA00022833"/>
    </source>
</evidence>
<keyword evidence="14" id="KW-1185">Reference proteome</keyword>
<feature type="transmembrane region" description="Helical" evidence="11">
    <location>
        <begin position="292"/>
        <end position="315"/>
    </location>
</feature>
<dbReference type="InterPro" id="IPR008915">
    <property type="entry name" value="Peptidase_M50"/>
</dbReference>
<evidence type="ECO:0000256" key="11">
    <source>
        <dbReference type="SAM" id="Phobius"/>
    </source>
</evidence>
<dbReference type="PANTHER" id="PTHR42837:SF2">
    <property type="entry name" value="MEMBRANE METALLOPROTEASE ARASP2, CHLOROPLASTIC-RELATED"/>
    <property type="match status" value="1"/>
</dbReference>
<evidence type="ECO:0000256" key="4">
    <source>
        <dbReference type="ARBA" id="ARBA00022670"/>
    </source>
</evidence>
<dbReference type="GO" id="GO:0006508">
    <property type="term" value="P:proteolysis"/>
    <property type="evidence" value="ECO:0007669"/>
    <property type="project" value="UniProtKB-KW"/>
</dbReference>
<dbReference type="CDD" id="cd06163">
    <property type="entry name" value="S2P-M50_PDZ_RseP-like"/>
    <property type="match status" value="1"/>
</dbReference>
<dbReference type="AlphaFoldDB" id="A0R7L1"/>
<keyword evidence="4" id="KW-0645">Protease</keyword>
<evidence type="ECO:0000256" key="10">
    <source>
        <dbReference type="ARBA" id="ARBA00023136"/>
    </source>
</evidence>
<name>A0R7L1_PELPD</name>
<keyword evidence="9" id="KW-0482">Metalloprotease</keyword>
<evidence type="ECO:0000256" key="2">
    <source>
        <dbReference type="ARBA" id="ARBA00004141"/>
    </source>
</evidence>
<sequence length="325" mass="35339">MMMSLFALAILILLHEAGHFFAARWFHISVPEFSIGFGARVFGWKRNGTTYNLRAIPLGGYIKTDDLSGRPVRQRVLVALAGPAANLLFAYLVFTFTSFVGVPQLTTRIGTVFTGHPAASAGIQPGDRVISVNGTHVTTWTEMITLIDQGRDREVKLTVETEQRDRSISLKPEIREGRGVIGVKADGESTSTSSGANAPQEGWRLTWSNLKSSSGMFLSLVSFQNFNKLGGPLYIAKAGAEQSHLGMIPLLYFMAIISSNLVTLNLLPIPILDGGLVLLAAWEGIFRKPFNATFTRVLTGLSLGLMVSLALFALINDIARMIKPS</sequence>
<evidence type="ECO:0000256" key="1">
    <source>
        <dbReference type="ARBA" id="ARBA00001947"/>
    </source>
</evidence>
<dbReference type="Proteomes" id="UP000006732">
    <property type="component" value="Plasmid pPRO1"/>
</dbReference>
<dbReference type="GO" id="GO:0016020">
    <property type="term" value="C:membrane"/>
    <property type="evidence" value="ECO:0007669"/>
    <property type="project" value="UniProtKB-SubCell"/>
</dbReference>
<evidence type="ECO:0000256" key="6">
    <source>
        <dbReference type="ARBA" id="ARBA00022801"/>
    </source>
</evidence>
<evidence type="ECO:0000256" key="8">
    <source>
        <dbReference type="ARBA" id="ARBA00022989"/>
    </source>
</evidence>
<dbReference type="SUPFAM" id="SSF50156">
    <property type="entry name" value="PDZ domain-like"/>
    <property type="match status" value="1"/>
</dbReference>
<dbReference type="HOGENOM" id="CLU_025778_1_0_7"/>
<protein>
    <submittedName>
        <fullName evidence="13">Peptidase M50</fullName>
    </submittedName>
</protein>
<accession>A0R7L1</accession>
<dbReference type="Pfam" id="PF17820">
    <property type="entry name" value="PDZ_6"/>
    <property type="match status" value="1"/>
</dbReference>